<evidence type="ECO:0000313" key="2">
    <source>
        <dbReference type="EMBL" id="KAJ8870254.1"/>
    </source>
</evidence>
<protein>
    <recommendedName>
        <fullName evidence="4">FHA domain-containing protein</fullName>
    </recommendedName>
</protein>
<feature type="region of interest" description="Disordered" evidence="1">
    <location>
        <begin position="1"/>
        <end position="37"/>
    </location>
</feature>
<keyword evidence="3" id="KW-1185">Reference proteome</keyword>
<feature type="compositionally biased region" description="Basic residues" evidence="1">
    <location>
        <begin position="1"/>
        <end position="13"/>
    </location>
</feature>
<dbReference type="Proteomes" id="UP001159363">
    <property type="component" value="Chromosome 12"/>
</dbReference>
<accession>A0ABQ9GG04</accession>
<reference evidence="2 3" key="1">
    <citation type="submission" date="2023-02" db="EMBL/GenBank/DDBJ databases">
        <title>LHISI_Scaffold_Assembly.</title>
        <authorList>
            <person name="Stuart O.P."/>
            <person name="Cleave R."/>
            <person name="Magrath M.J.L."/>
            <person name="Mikheyev A.S."/>
        </authorList>
    </citation>
    <scope>NUCLEOTIDE SEQUENCE [LARGE SCALE GENOMIC DNA]</scope>
    <source>
        <strain evidence="2">Daus_M_001</strain>
        <tissue evidence="2">Leg muscle</tissue>
    </source>
</reference>
<name>A0ABQ9GG04_9NEOP</name>
<organism evidence="2 3">
    <name type="scientific">Dryococelus australis</name>
    <dbReference type="NCBI Taxonomy" id="614101"/>
    <lineage>
        <taxon>Eukaryota</taxon>
        <taxon>Metazoa</taxon>
        <taxon>Ecdysozoa</taxon>
        <taxon>Arthropoda</taxon>
        <taxon>Hexapoda</taxon>
        <taxon>Insecta</taxon>
        <taxon>Pterygota</taxon>
        <taxon>Neoptera</taxon>
        <taxon>Polyneoptera</taxon>
        <taxon>Phasmatodea</taxon>
        <taxon>Verophasmatodea</taxon>
        <taxon>Anareolatae</taxon>
        <taxon>Phasmatidae</taxon>
        <taxon>Eurycanthinae</taxon>
        <taxon>Dryococelus</taxon>
    </lineage>
</organism>
<dbReference type="EMBL" id="JARBHB010000013">
    <property type="protein sequence ID" value="KAJ8870254.1"/>
    <property type="molecule type" value="Genomic_DNA"/>
</dbReference>
<evidence type="ECO:0000313" key="3">
    <source>
        <dbReference type="Proteomes" id="UP001159363"/>
    </source>
</evidence>
<evidence type="ECO:0008006" key="4">
    <source>
        <dbReference type="Google" id="ProtNLM"/>
    </source>
</evidence>
<gene>
    <name evidence="2" type="ORF">PR048_029275</name>
</gene>
<evidence type="ECO:0000256" key="1">
    <source>
        <dbReference type="SAM" id="MobiDB-lite"/>
    </source>
</evidence>
<proteinExistence type="predicted"/>
<sequence>MPKKKQTTKKRRLQTPTSGKSARAKLSFPSACSPPTRANRVQFPARPLPDFRNLELCRMMPLFGGFYRGYPISPATAFRRCSTLTSFRPHRLSRPLVARHPSCVPRHVVEGSEVLARPLIFVPHHLQLCDPAACVPCPHSSGVGWPTCTGRVASSRPGASAAADCEFACSAGDLSTSSSYLSSTKNNGYYNSNGKRKGPFATVLLCNACVRDEAVSHSHARVSIDVSTPELHDVQQAKGLLTLYGKRLLRADEGEVRWVRRRVGMQGRGNGRPARKPPDRSGFVRQQFLRAKIREPPRRESNPVGVFFGRQIVCPLDHRGPPGVLELSFEFGSRRESSPVRRLGRRDRLDQHTNRRFECIAFLAL</sequence>
<comment type="caution">
    <text evidence="2">The sequence shown here is derived from an EMBL/GenBank/DDBJ whole genome shotgun (WGS) entry which is preliminary data.</text>
</comment>